<dbReference type="GO" id="GO:0043190">
    <property type="term" value="C:ATP-binding cassette (ABC) transporter complex"/>
    <property type="evidence" value="ECO:0007669"/>
    <property type="project" value="InterPro"/>
</dbReference>
<evidence type="ECO:0000256" key="9">
    <source>
        <dbReference type="RuleBase" id="RU361157"/>
    </source>
</evidence>
<reference evidence="11 12" key="1">
    <citation type="submission" date="2011-07" db="EMBL/GenBank/DDBJ databases">
        <authorList>
            <person name="Harkins D.M."/>
            <person name="Madupu R."/>
            <person name="Durkin A.S."/>
            <person name="Torralba M."/>
            <person name="Methe B."/>
            <person name="Sutton G.G."/>
            <person name="Nelson K.E."/>
        </authorList>
    </citation>
    <scope>NUCLEOTIDE SEQUENCE [LARGE SCALE GENOMIC DNA]</scope>
    <source>
        <strain evidence="11 12">HK 85</strain>
    </source>
</reference>
<feature type="transmembrane region" description="Helical" evidence="9">
    <location>
        <begin position="233"/>
        <end position="252"/>
    </location>
</feature>
<dbReference type="GO" id="GO:0140359">
    <property type="term" value="F:ABC-type transporter activity"/>
    <property type="evidence" value="ECO:0007669"/>
    <property type="project" value="InterPro"/>
</dbReference>
<accession>F9Q7G9</accession>
<evidence type="ECO:0000256" key="7">
    <source>
        <dbReference type="ARBA" id="ARBA00022989"/>
    </source>
</evidence>
<name>F9Q7G9_9PAST</name>
<evidence type="ECO:0000313" key="12">
    <source>
        <dbReference type="Proteomes" id="UP000006235"/>
    </source>
</evidence>
<keyword evidence="6 9" id="KW-0812">Transmembrane</keyword>
<dbReference type="InterPro" id="IPR047817">
    <property type="entry name" value="ABC2_TM_bact-type"/>
</dbReference>
<feature type="domain" description="ABC transmembrane type-2" evidence="10">
    <location>
        <begin position="36"/>
        <end position="255"/>
    </location>
</feature>
<feature type="transmembrane region" description="Helical" evidence="9">
    <location>
        <begin position="76"/>
        <end position="98"/>
    </location>
</feature>
<evidence type="ECO:0000259" key="10">
    <source>
        <dbReference type="PROSITE" id="PS51012"/>
    </source>
</evidence>
<protein>
    <recommendedName>
        <fullName evidence="9">Transport permease protein</fullName>
    </recommendedName>
</protein>
<keyword evidence="3 9" id="KW-0813">Transport</keyword>
<feature type="transmembrane region" description="Helical" evidence="9">
    <location>
        <begin position="176"/>
        <end position="195"/>
    </location>
</feature>
<dbReference type="Proteomes" id="UP000006235">
    <property type="component" value="Unassembled WGS sequence"/>
</dbReference>
<evidence type="ECO:0000256" key="4">
    <source>
        <dbReference type="ARBA" id="ARBA00022475"/>
    </source>
</evidence>
<dbReference type="AlphaFoldDB" id="F9Q7G9"/>
<dbReference type="EMBL" id="AFUV01000006">
    <property type="protein sequence ID" value="EGV06559.1"/>
    <property type="molecule type" value="Genomic_DNA"/>
</dbReference>
<dbReference type="Pfam" id="PF01061">
    <property type="entry name" value="ABC2_membrane"/>
    <property type="match status" value="1"/>
</dbReference>
<evidence type="ECO:0000256" key="8">
    <source>
        <dbReference type="ARBA" id="ARBA00023136"/>
    </source>
</evidence>
<evidence type="ECO:0000256" key="1">
    <source>
        <dbReference type="ARBA" id="ARBA00004429"/>
    </source>
</evidence>
<comment type="similarity">
    <text evidence="2 9">Belongs to the ABC-2 integral membrane protein family.</text>
</comment>
<comment type="subcellular location">
    <subcellularLocation>
        <location evidence="1 9">Cell inner membrane</location>
        <topology evidence="1 9">Multi-pass membrane protein</topology>
    </subcellularLocation>
</comment>
<evidence type="ECO:0000256" key="5">
    <source>
        <dbReference type="ARBA" id="ARBA00022519"/>
    </source>
</evidence>
<feature type="transmembrane region" description="Helical" evidence="9">
    <location>
        <begin position="141"/>
        <end position="164"/>
    </location>
</feature>
<comment type="caution">
    <text evidence="11">The sequence shown here is derived from an EMBL/GenBank/DDBJ whole genome shotgun (WGS) entry which is preliminary data.</text>
</comment>
<gene>
    <name evidence="11" type="ORF">HMPREF9952_0213</name>
</gene>
<evidence type="ECO:0000256" key="2">
    <source>
        <dbReference type="ARBA" id="ARBA00007783"/>
    </source>
</evidence>
<sequence length="269" mass="31178">MINKLVSKFKRFYAFNELLKQLVVRDVKLKYRRSYLGYLWSVLNPLMLMGVLVFVFSNIFRSNIPNFPLYLLTGQIIFNFMVEATNMSVGSITGNAALLKKTYVPKYVFTISKVGSSLVNLVFSLGALLLVMIVTKADFSLALIFFPIVIFQVFIFSLGVGLFLAAVTVFFRDVQYLWGVFISMWMYCTPIFYPVSIIPEKYLFYYKALNPMYLYVEQFRNIILSATFPDLKLILAGFAVAFIALIFGAWYFNKNKTNLFYIYDERHCD</sequence>
<evidence type="ECO:0000256" key="6">
    <source>
        <dbReference type="ARBA" id="ARBA00022692"/>
    </source>
</evidence>
<proteinExistence type="inferred from homology"/>
<dbReference type="STRING" id="1035188.HMPREF9952_0213"/>
<evidence type="ECO:0000313" key="11">
    <source>
        <dbReference type="EMBL" id="EGV06559.1"/>
    </source>
</evidence>
<keyword evidence="4 9" id="KW-1003">Cell membrane</keyword>
<dbReference type="PANTHER" id="PTHR30413">
    <property type="entry name" value="INNER MEMBRANE TRANSPORT PERMEASE"/>
    <property type="match status" value="1"/>
</dbReference>
<keyword evidence="5" id="KW-0997">Cell inner membrane</keyword>
<organism evidence="11 12">
    <name type="scientific">Haemophilus pittmaniae HK 85</name>
    <dbReference type="NCBI Taxonomy" id="1035188"/>
    <lineage>
        <taxon>Bacteria</taxon>
        <taxon>Pseudomonadati</taxon>
        <taxon>Pseudomonadota</taxon>
        <taxon>Gammaproteobacteria</taxon>
        <taxon>Pasteurellales</taxon>
        <taxon>Pasteurellaceae</taxon>
        <taxon>Haemophilus</taxon>
    </lineage>
</organism>
<feature type="transmembrane region" description="Helical" evidence="9">
    <location>
        <begin position="118"/>
        <end position="135"/>
    </location>
</feature>
<dbReference type="PROSITE" id="PS51012">
    <property type="entry name" value="ABC_TM2"/>
    <property type="match status" value="1"/>
</dbReference>
<dbReference type="GO" id="GO:0015920">
    <property type="term" value="P:lipopolysaccharide transport"/>
    <property type="evidence" value="ECO:0007669"/>
    <property type="project" value="TreeGrafter"/>
</dbReference>
<dbReference type="InterPro" id="IPR000412">
    <property type="entry name" value="ABC_2_transport"/>
</dbReference>
<dbReference type="PANTHER" id="PTHR30413:SF8">
    <property type="entry name" value="TRANSPORT PERMEASE PROTEIN"/>
    <property type="match status" value="1"/>
</dbReference>
<dbReference type="PRINTS" id="PR00164">
    <property type="entry name" value="ABC2TRNSPORT"/>
</dbReference>
<keyword evidence="7 9" id="KW-1133">Transmembrane helix</keyword>
<keyword evidence="8 9" id="KW-0472">Membrane</keyword>
<feature type="transmembrane region" description="Helical" evidence="9">
    <location>
        <begin position="35"/>
        <end position="56"/>
    </location>
</feature>
<dbReference type="InterPro" id="IPR013525">
    <property type="entry name" value="ABC2_TM"/>
</dbReference>
<evidence type="ECO:0000256" key="3">
    <source>
        <dbReference type="ARBA" id="ARBA00022448"/>
    </source>
</evidence>